<gene>
    <name evidence="2" type="ORF">ACF05T_07510</name>
</gene>
<dbReference type="EMBL" id="JBIBSM010000003">
    <property type="protein sequence ID" value="MFF8275948.1"/>
    <property type="molecule type" value="Genomic_DNA"/>
</dbReference>
<dbReference type="GO" id="GO:0016301">
    <property type="term" value="F:kinase activity"/>
    <property type="evidence" value="ECO:0007669"/>
    <property type="project" value="UniProtKB-KW"/>
</dbReference>
<feature type="region of interest" description="Disordered" evidence="1">
    <location>
        <begin position="165"/>
        <end position="330"/>
    </location>
</feature>
<keyword evidence="2" id="KW-0808">Transferase</keyword>
<protein>
    <submittedName>
        <fullName evidence="2">Sensor histidine kinase</fullName>
    </submittedName>
</protein>
<proteinExistence type="predicted"/>
<dbReference type="RefSeq" id="WP_391933538.1">
    <property type="nucleotide sequence ID" value="NZ_JBIBSM010000003.1"/>
</dbReference>
<comment type="caution">
    <text evidence="2">The sequence shown here is derived from an EMBL/GenBank/DDBJ whole genome shotgun (WGS) entry which is preliminary data.</text>
</comment>
<feature type="compositionally biased region" description="Low complexity" evidence="1">
    <location>
        <begin position="248"/>
        <end position="257"/>
    </location>
</feature>
<name>A0ABW6Y807_9ACTN</name>
<dbReference type="Proteomes" id="UP001603013">
    <property type="component" value="Unassembled WGS sequence"/>
</dbReference>
<evidence type="ECO:0000313" key="2">
    <source>
        <dbReference type="EMBL" id="MFF8275948.1"/>
    </source>
</evidence>
<reference evidence="2 3" key="1">
    <citation type="submission" date="2024-10" db="EMBL/GenBank/DDBJ databases">
        <title>The Natural Products Discovery Center: Release of the First 8490 Sequenced Strains for Exploring Actinobacteria Biosynthetic Diversity.</title>
        <authorList>
            <person name="Kalkreuter E."/>
            <person name="Kautsar S.A."/>
            <person name="Yang D."/>
            <person name="Bader C.D."/>
            <person name="Teijaro C.N."/>
            <person name="Fluegel L."/>
            <person name="Davis C.M."/>
            <person name="Simpson J.R."/>
            <person name="Lauterbach L."/>
            <person name="Steele A.D."/>
            <person name="Gui C."/>
            <person name="Meng S."/>
            <person name="Li G."/>
            <person name="Viehrig K."/>
            <person name="Ye F."/>
            <person name="Su P."/>
            <person name="Kiefer A.F."/>
            <person name="Nichols A."/>
            <person name="Cepeda A.J."/>
            <person name="Yan W."/>
            <person name="Fan B."/>
            <person name="Jiang Y."/>
            <person name="Adhikari A."/>
            <person name="Zheng C.-J."/>
            <person name="Schuster L."/>
            <person name="Cowan T.M."/>
            <person name="Smanski M.J."/>
            <person name="Chevrette M.G."/>
            <person name="De Carvalho L.P.S."/>
            <person name="Shen B."/>
        </authorList>
    </citation>
    <scope>NUCLEOTIDE SEQUENCE [LARGE SCALE GENOMIC DNA]</scope>
    <source>
        <strain evidence="2 3">NPDC015755</strain>
    </source>
</reference>
<keyword evidence="3" id="KW-1185">Reference proteome</keyword>
<sequence>MNLATTHAISLLTHDEEDRLDSRDLVETMDTDGPPPTVCSVPPTVCSVPRNGSSGPVVDLAPARPCPVGGRPADVRAAGTAVRTEDVVAVGRHPTHGRPVRLFAEPYFAPDTEGDTGRDGAVVPVRGASSALADHRRTAWPLSVGCAVLVCLSASVGRVPSGRAVRPASTTLRQQGRCPPTRRTDSGRLAAHARRDGAVRGTGPEVPRRTPRPADGMGGLVGGPLTPGAALRRGGRPWPACGRSPASRRGSTGWWRRWPGRAPRRGGSGAGRGSSGPGLSIASWGAPAHGGSLFAAPGGRDGPRYVPRPATGGLALGRPAAASLSRAVGT</sequence>
<organism evidence="2 3">
    <name type="scientific">Streptomyces lateritius</name>
    <dbReference type="NCBI Taxonomy" id="67313"/>
    <lineage>
        <taxon>Bacteria</taxon>
        <taxon>Bacillati</taxon>
        <taxon>Actinomycetota</taxon>
        <taxon>Actinomycetes</taxon>
        <taxon>Kitasatosporales</taxon>
        <taxon>Streptomycetaceae</taxon>
        <taxon>Streptomyces</taxon>
    </lineage>
</organism>
<feature type="compositionally biased region" description="Gly residues" evidence="1">
    <location>
        <begin position="266"/>
        <end position="276"/>
    </location>
</feature>
<keyword evidence="2" id="KW-0418">Kinase</keyword>
<evidence type="ECO:0000256" key="1">
    <source>
        <dbReference type="SAM" id="MobiDB-lite"/>
    </source>
</evidence>
<evidence type="ECO:0000313" key="3">
    <source>
        <dbReference type="Proteomes" id="UP001603013"/>
    </source>
</evidence>
<accession>A0ABW6Y807</accession>